<dbReference type="RefSeq" id="WP_048384682.1">
    <property type="nucleotide sequence ID" value="NZ_CP011494.1"/>
</dbReference>
<accession>A0A0H4HZ49</accession>
<proteinExistence type="predicted"/>
<keyword evidence="4" id="KW-1185">Reference proteome</keyword>
<dbReference type="InterPro" id="IPR041651">
    <property type="entry name" value="DUF5610"/>
</dbReference>
<dbReference type="Proteomes" id="UP000036406">
    <property type="component" value="Chromosome"/>
</dbReference>
<evidence type="ECO:0000256" key="1">
    <source>
        <dbReference type="SAM" id="MobiDB-lite"/>
    </source>
</evidence>
<dbReference type="Gene3D" id="1.10.132.90">
    <property type="match status" value="1"/>
</dbReference>
<name>A0A0H4HZ49_9GAMM</name>
<feature type="compositionally biased region" description="Low complexity" evidence="1">
    <location>
        <begin position="1"/>
        <end position="29"/>
    </location>
</feature>
<gene>
    <name evidence="3" type="ORF">ABA45_05710</name>
</gene>
<reference evidence="3 4" key="1">
    <citation type="submission" date="2015-05" db="EMBL/GenBank/DDBJ databases">
        <title>Complete genome of Marinobacter psychrophilus strain 20041T isolated from sea-ice of the Canadian Basin.</title>
        <authorList>
            <person name="Song L."/>
            <person name="Ren L."/>
            <person name="Yu Y."/>
            <person name="Wang X."/>
        </authorList>
    </citation>
    <scope>NUCLEOTIDE SEQUENCE [LARGE SCALE GENOMIC DNA]</scope>
    <source>
        <strain evidence="3 4">20041</strain>
    </source>
</reference>
<dbReference type="KEGG" id="mpq:ABA45_05710"/>
<organism evidence="3 4">
    <name type="scientific">Marinobacter psychrophilus</name>
    <dbReference type="NCBI Taxonomy" id="330734"/>
    <lineage>
        <taxon>Bacteria</taxon>
        <taxon>Pseudomonadati</taxon>
        <taxon>Pseudomonadota</taxon>
        <taxon>Gammaproteobacteria</taxon>
        <taxon>Pseudomonadales</taxon>
        <taxon>Marinobacteraceae</taxon>
        <taxon>Marinobacter</taxon>
    </lineage>
</organism>
<sequence>MVSPLYGPLLPSSSQPSLQSRSQSPSQSSATNEAQAQRRGSPFSGQVNNGQAGDGAKATESASKSQPQVIRTPEDAINVLRSRLQQQMEQSLGKLEGPGAAAARNLGGGFQPPSAADVAGTVLSFIQLRLEQEAAAGADPERLANLMEQARSGIEKGYGEAREQIEALGLMNPKLASEIDDGFNRIQNGLDKLAERFLGQPAPAGGAEAVSRSGMQVESASRGAFRFEVTTADGDKVSILMEESRYSAVQTRSTSSESGESNSLTAINASAGRYSFSVEGDLDSGEREAIAGLLEQAQGVAGQFFRGDVQGAFESARGLNLGGEELASFSLNLSSSRTVSTTAYESTSGQPSLASQLRPLAGLAQDVRELGQGGIDKGLDTTTLNDLVQRMLDDQQDAINESATSDRPMMDEFIGAILNGLQPG</sequence>
<feature type="domain" description="DUF5610" evidence="2">
    <location>
        <begin position="76"/>
        <end position="193"/>
    </location>
</feature>
<protein>
    <recommendedName>
        <fullName evidence="2">DUF5610 domain-containing protein</fullName>
    </recommendedName>
</protein>
<dbReference type="Pfam" id="PF18433">
    <property type="entry name" value="DUF5610"/>
    <property type="match status" value="1"/>
</dbReference>
<dbReference type="AlphaFoldDB" id="A0A0H4HZ49"/>
<evidence type="ECO:0000313" key="4">
    <source>
        <dbReference type="Proteomes" id="UP000036406"/>
    </source>
</evidence>
<evidence type="ECO:0000313" key="3">
    <source>
        <dbReference type="EMBL" id="AKO51981.1"/>
    </source>
</evidence>
<dbReference type="PATRIC" id="fig|330734.3.peg.1210"/>
<feature type="compositionally biased region" description="Polar residues" evidence="1">
    <location>
        <begin position="60"/>
        <end position="69"/>
    </location>
</feature>
<dbReference type="EMBL" id="CP011494">
    <property type="protein sequence ID" value="AKO51981.1"/>
    <property type="molecule type" value="Genomic_DNA"/>
</dbReference>
<evidence type="ECO:0000259" key="2">
    <source>
        <dbReference type="Pfam" id="PF18433"/>
    </source>
</evidence>
<dbReference type="STRING" id="330734.ABA45_05710"/>
<feature type="region of interest" description="Disordered" evidence="1">
    <location>
        <begin position="1"/>
        <end position="71"/>
    </location>
</feature>